<proteinExistence type="predicted"/>
<keyword evidence="2" id="KW-1185">Reference proteome</keyword>
<evidence type="ECO:0000313" key="2">
    <source>
        <dbReference type="Proteomes" id="UP000519439"/>
    </source>
</evidence>
<evidence type="ECO:0000313" key="1">
    <source>
        <dbReference type="EMBL" id="MBB4039106.1"/>
    </source>
</evidence>
<protein>
    <submittedName>
        <fullName evidence="1">Uncharacterized protein</fullName>
    </submittedName>
</protein>
<dbReference type="RefSeq" id="WP_027314938.1">
    <property type="nucleotide sequence ID" value="NZ_JACIDC010000002.1"/>
</dbReference>
<gene>
    <name evidence="1" type="ORF">GGR34_000741</name>
</gene>
<name>A0A7W6N6Z3_9HYPH</name>
<organism evidence="1 2">
    <name type="scientific">Microvirga flocculans</name>
    <dbReference type="NCBI Taxonomy" id="217168"/>
    <lineage>
        <taxon>Bacteria</taxon>
        <taxon>Pseudomonadati</taxon>
        <taxon>Pseudomonadota</taxon>
        <taxon>Alphaproteobacteria</taxon>
        <taxon>Hyphomicrobiales</taxon>
        <taxon>Methylobacteriaceae</taxon>
        <taxon>Microvirga</taxon>
    </lineage>
</organism>
<sequence length="96" mass="11157">MTDQMTDSEVITWGDLAESLINNPAYIELYDRITMDLAKEMLASSMHEKEYRDDLFATYNGMRAFANRLVNMVEAKQTVLQRIDEENGIEPDFENE</sequence>
<dbReference type="Proteomes" id="UP000519439">
    <property type="component" value="Unassembled WGS sequence"/>
</dbReference>
<comment type="caution">
    <text evidence="1">The sequence shown here is derived from an EMBL/GenBank/DDBJ whole genome shotgun (WGS) entry which is preliminary data.</text>
</comment>
<dbReference type="EMBL" id="JACIDC010000002">
    <property type="protein sequence ID" value="MBB4039106.1"/>
    <property type="molecule type" value="Genomic_DNA"/>
</dbReference>
<reference evidence="1 2" key="1">
    <citation type="submission" date="2020-08" db="EMBL/GenBank/DDBJ databases">
        <title>Genomic Encyclopedia of Type Strains, Phase IV (KMG-IV): sequencing the most valuable type-strain genomes for metagenomic binning, comparative biology and taxonomic classification.</title>
        <authorList>
            <person name="Goeker M."/>
        </authorList>
    </citation>
    <scope>NUCLEOTIDE SEQUENCE [LARGE SCALE GENOMIC DNA]</scope>
    <source>
        <strain evidence="1 2">DSM 15743</strain>
    </source>
</reference>
<accession>A0A7W6N6Z3</accession>
<dbReference type="AlphaFoldDB" id="A0A7W6N6Z3"/>